<dbReference type="AlphaFoldDB" id="A0A395SRP5"/>
<dbReference type="PANTHER" id="PTHR24320">
    <property type="entry name" value="RETINOL DEHYDROGENASE"/>
    <property type="match status" value="1"/>
</dbReference>
<dbReference type="STRING" id="694270.A0A395SRP5"/>
<dbReference type="Pfam" id="PF00106">
    <property type="entry name" value="adh_short"/>
    <property type="match status" value="1"/>
</dbReference>
<dbReference type="PANTHER" id="PTHR24320:SF283">
    <property type="entry name" value="RETINOL DEHYDROGENASE 11"/>
    <property type="match status" value="1"/>
</dbReference>
<dbReference type="Gene3D" id="3.40.50.720">
    <property type="entry name" value="NAD(P)-binding Rossmann-like Domain"/>
    <property type="match status" value="1"/>
</dbReference>
<dbReference type="EMBL" id="PXOG01000124">
    <property type="protein sequence ID" value="RGP75148.1"/>
    <property type="molecule type" value="Genomic_DNA"/>
</dbReference>
<dbReference type="SUPFAM" id="SSF51735">
    <property type="entry name" value="NAD(P)-binding Rossmann-fold domains"/>
    <property type="match status" value="1"/>
</dbReference>
<evidence type="ECO:0008006" key="5">
    <source>
        <dbReference type="Google" id="ProtNLM"/>
    </source>
</evidence>
<accession>A0A395SRP5</accession>
<dbReference type="InterPro" id="IPR036291">
    <property type="entry name" value="NAD(P)-bd_dom_sf"/>
</dbReference>
<protein>
    <recommendedName>
        <fullName evidence="5">Short-chain dehydrogenase</fullName>
    </recommendedName>
</protein>
<proteinExistence type="inferred from homology"/>
<dbReference type="Proteomes" id="UP000266234">
    <property type="component" value="Unassembled WGS sequence"/>
</dbReference>
<reference evidence="3 4" key="1">
    <citation type="journal article" date="2018" name="PLoS Pathog.">
        <title>Evolution of structural diversity of trichothecenes, a family of toxins produced by plant pathogenic and entomopathogenic fungi.</title>
        <authorList>
            <person name="Proctor R.H."/>
            <person name="McCormick S.P."/>
            <person name="Kim H.S."/>
            <person name="Cardoza R.E."/>
            <person name="Stanley A.M."/>
            <person name="Lindo L."/>
            <person name="Kelly A."/>
            <person name="Brown D.W."/>
            <person name="Lee T."/>
            <person name="Vaughan M.M."/>
            <person name="Alexander N.J."/>
            <person name="Busman M."/>
            <person name="Gutierrez S."/>
        </authorList>
    </citation>
    <scope>NUCLEOTIDE SEQUENCE [LARGE SCALE GENOMIC DNA]</scope>
    <source>
        <strain evidence="3 4">NRRL 20695</strain>
    </source>
</reference>
<comment type="caution">
    <text evidence="3">The sequence shown here is derived from an EMBL/GenBank/DDBJ whole genome shotgun (WGS) entry which is preliminary data.</text>
</comment>
<dbReference type="OrthoDB" id="191139at2759"/>
<evidence type="ECO:0000313" key="3">
    <source>
        <dbReference type="EMBL" id="RGP75148.1"/>
    </source>
</evidence>
<name>A0A395SRP5_9HYPO</name>
<keyword evidence="4" id="KW-1185">Reference proteome</keyword>
<sequence>MEHEFLFVDGLHTDKTSKKLMRRHVMKGKNAGKTFHRPSRVVRYHTVERIARPIGTQFFNFPFPVQLTKVASKALHDFFTLTINVVYPTQLGFDIEKYKMRWLEIMFLSKPALIQSSNETYLGAGYSCSNSLSCLSQTLDQLAKRLGGSEALSDHTLSIVMTLINHEQVAGHYVEAGAHVKGMKKIVDLRGGLESIEDGAIASKICRTDILFTLQQGDRPLFHRDRMGEIQNALSSRGFTMESDPQAYQFQPSQLHGVLEQSFSDIMGICNLFNKHVDKKPLDLIEFQEIIISICYRLLQFRTLDESRLKQDVESSYHIALILFIMSIFWNNHQNRLAKPGLIAACIKDALRMAGQLDHEFVFWLLVLDGISVPEKDDLEWTQRYYFIMPSTTHSEFGTHTEGVDVAKAFSDVIRGKTILITGSSQDPHLIIVAGRNPSKAHDSIDALKAEFPNIDYRFLEVDLSSQKSVRSAAEEVLSWSDVPTIDLVINNAAIMGIQERTLNEDGLEMQLATNHVGHWLLTCLIMPKLIKAAEGKPKGSVRIVNITSASPMSSSMRWSDMNFEKLNKDLPQEEQPVYELMKLWGYENPEDVAYIPLNGYDRSKVANVLFGIAANKRLFNKYGILSVAAHPGVIWGTELARHFPQDILDAAKTLGERGFYAFKSLGAGASTGLVAALDPKLAEDVCEGKDNFGSYLAECQISSKATPLAVSDSEAEKLWEFSEKVTGSEFKW</sequence>
<evidence type="ECO:0000256" key="2">
    <source>
        <dbReference type="ARBA" id="ARBA00023002"/>
    </source>
</evidence>
<evidence type="ECO:0000256" key="1">
    <source>
        <dbReference type="ARBA" id="ARBA00006484"/>
    </source>
</evidence>
<comment type="similarity">
    <text evidence="1">Belongs to the short-chain dehydrogenases/reductases (SDR) family.</text>
</comment>
<gene>
    <name evidence="3" type="ORF">FLONG3_5832</name>
</gene>
<evidence type="ECO:0000313" key="4">
    <source>
        <dbReference type="Proteomes" id="UP000266234"/>
    </source>
</evidence>
<dbReference type="InterPro" id="IPR002347">
    <property type="entry name" value="SDR_fam"/>
</dbReference>
<dbReference type="GO" id="GO:0016491">
    <property type="term" value="F:oxidoreductase activity"/>
    <property type="evidence" value="ECO:0007669"/>
    <property type="project" value="UniProtKB-KW"/>
</dbReference>
<keyword evidence="2" id="KW-0560">Oxidoreductase</keyword>
<organism evidence="3 4">
    <name type="scientific">Fusarium longipes</name>
    <dbReference type="NCBI Taxonomy" id="694270"/>
    <lineage>
        <taxon>Eukaryota</taxon>
        <taxon>Fungi</taxon>
        <taxon>Dikarya</taxon>
        <taxon>Ascomycota</taxon>
        <taxon>Pezizomycotina</taxon>
        <taxon>Sordariomycetes</taxon>
        <taxon>Hypocreomycetidae</taxon>
        <taxon>Hypocreales</taxon>
        <taxon>Nectriaceae</taxon>
        <taxon>Fusarium</taxon>
    </lineage>
</organism>